<reference evidence="2" key="1">
    <citation type="journal article" date="2014" name="Int. J. Syst. Evol. Microbiol.">
        <title>Complete genome sequence of Corynebacterium casei LMG S-19264T (=DSM 44701T), isolated from a smear-ripened cheese.</title>
        <authorList>
            <consortium name="US DOE Joint Genome Institute (JGI-PGF)"/>
            <person name="Walter F."/>
            <person name="Albersmeier A."/>
            <person name="Kalinowski J."/>
            <person name="Ruckert C."/>
        </authorList>
    </citation>
    <scope>NUCLEOTIDE SEQUENCE</scope>
    <source>
        <strain evidence="2">JCM 4988</strain>
    </source>
</reference>
<reference evidence="2" key="2">
    <citation type="submission" date="2020-09" db="EMBL/GenBank/DDBJ databases">
        <authorList>
            <person name="Sun Q."/>
            <person name="Ohkuma M."/>
        </authorList>
    </citation>
    <scope>NUCLEOTIDE SEQUENCE</scope>
    <source>
        <strain evidence="2">JCM 4988</strain>
    </source>
</reference>
<organism evidence="2 3">
    <name type="scientific">Streptomyces inusitatus</name>
    <dbReference type="NCBI Taxonomy" id="68221"/>
    <lineage>
        <taxon>Bacteria</taxon>
        <taxon>Bacillati</taxon>
        <taxon>Actinomycetota</taxon>
        <taxon>Actinomycetes</taxon>
        <taxon>Kitasatosporales</taxon>
        <taxon>Streptomycetaceae</taxon>
        <taxon>Streptomyces</taxon>
    </lineage>
</organism>
<comment type="caution">
    <text evidence="2">The sequence shown here is derived from an EMBL/GenBank/DDBJ whole genome shotgun (WGS) entry which is preliminary data.</text>
</comment>
<sequence>MSGSAADDVQGGDDEDVAAHVVDDESGGGGRLLSFSRPLFAEVEPCPSWFPASWAIPASQQSRPSARPAARWYENRVATLTPTGP</sequence>
<accession>A0A918QJX3</accession>
<proteinExistence type="predicted"/>
<dbReference type="Proteomes" id="UP000630936">
    <property type="component" value="Unassembled WGS sequence"/>
</dbReference>
<evidence type="ECO:0000313" key="2">
    <source>
        <dbReference type="EMBL" id="GGZ49711.1"/>
    </source>
</evidence>
<feature type="region of interest" description="Disordered" evidence="1">
    <location>
        <begin position="1"/>
        <end position="28"/>
    </location>
</feature>
<name>A0A918QJX3_9ACTN</name>
<dbReference type="EMBL" id="BMWG01000019">
    <property type="protein sequence ID" value="GGZ49711.1"/>
    <property type="molecule type" value="Genomic_DNA"/>
</dbReference>
<protein>
    <submittedName>
        <fullName evidence="2">Uncharacterized protein</fullName>
    </submittedName>
</protein>
<evidence type="ECO:0000256" key="1">
    <source>
        <dbReference type="SAM" id="MobiDB-lite"/>
    </source>
</evidence>
<keyword evidence="3" id="KW-1185">Reference proteome</keyword>
<dbReference type="AlphaFoldDB" id="A0A918QJX3"/>
<gene>
    <name evidence="2" type="ORF">GCM10010387_49980</name>
</gene>
<evidence type="ECO:0000313" key="3">
    <source>
        <dbReference type="Proteomes" id="UP000630936"/>
    </source>
</evidence>